<dbReference type="Gene3D" id="3.60.21.10">
    <property type="match status" value="1"/>
</dbReference>
<dbReference type="Gene3D" id="3.30.470.30">
    <property type="entry name" value="DNA ligase/mRNA capping enzyme"/>
    <property type="match status" value="2"/>
</dbReference>
<dbReference type="InterPro" id="IPR004843">
    <property type="entry name" value="Calcineurin-like_PHP"/>
</dbReference>
<dbReference type="SUPFAM" id="SSF56300">
    <property type="entry name" value="Metallo-dependent phosphatases"/>
    <property type="match status" value="1"/>
</dbReference>
<dbReference type="SUPFAM" id="SSF56091">
    <property type="entry name" value="DNA ligase/mRNA capping enzyme, catalytic domain"/>
    <property type="match status" value="1"/>
</dbReference>
<feature type="domain" description="Calcineurin-like phosphoesterase" evidence="1">
    <location>
        <begin position="187"/>
        <end position="386"/>
    </location>
</feature>
<dbReference type="SUPFAM" id="SSF52540">
    <property type="entry name" value="P-loop containing nucleoside triphosphate hydrolases"/>
    <property type="match status" value="1"/>
</dbReference>
<dbReference type="Gene3D" id="3.40.50.300">
    <property type="entry name" value="P-loop containing nucleotide triphosphate hydrolases"/>
    <property type="match status" value="1"/>
</dbReference>
<dbReference type="Pfam" id="PF13671">
    <property type="entry name" value="AAA_33"/>
    <property type="match status" value="1"/>
</dbReference>
<evidence type="ECO:0000259" key="1">
    <source>
        <dbReference type="Pfam" id="PF00149"/>
    </source>
</evidence>
<dbReference type="InterPro" id="IPR024028">
    <property type="entry name" value="PNKP_bac"/>
</dbReference>
<sequence length="909" mass="98435">MTTPTRTLAVPDLSLVVLIGTTGSGKSTFAREQFKSTEVVSSDVCRGLVADDENDQSATPDAFDLLHYIAGKRLAAGRLTVVDATNVQAGARRQLVELAREYDVLPVAVVLDVPEDVCAARNAGRPDRAGLPPHVLPRQRRELRRSLRGLEREGFRKVHVLRGEEQVAQAEVVLERRYNDLRHLTGPFDLIGDVHGCRGELETLLTDRLGYVLERDARGRPVGARHPQDRTAVFVGDLVDRGPDSPGVLRLVMGMVAAGTALCVPGNHENKLGRWLKGRKVKVAHGLAETIEQLEKGAAEDPGFTGRVAEFIDSLVSHYVLDGGRLVVSHAGLPEKYHGRTSGRVRAHALYGDTTGETDEFGLPVRYPWAEDYRGRAAVVYGHTPTPRAAWHNNTLCLDTGCVFGGAMTALRWPERELVDTPAERVWYEPVKPLASAAPGGAEGRPLDLTDVHGRRIVETRHMGRLSVREENSAAALEVMSRFATDPRLLPYLPPTMAPCATSQGGLDGDGDGSGYLEHPEEAFAGYRKDGVRHVVCEEKHMGSRAVALVCRNAEVARERFGTDGGGTDGGGTDAGVPGALYTRTGRPFFPDGAPETARVLGRLARCAEEAGLWDELDTGWLLLDTELMPWSLKAGGLLRGQYAAVGAAAGASFPGALAALEGAAARGVDVAGLLGRQRERAADAAAFTDAYRRYCWPVGGQSGTDGLDGIRMAPFQILAVEGRSLAARPHDEQLALLDRLVAAERALAERHHADAGAGAPDAGEADRTRMNTLLATTRRHYVDTHDEVSVADGVRWWLDLTGEGGEGMVVKPVQAYVRGADGRLVQPGVKCRGREYLRIIYGPEYTRPDNLARLRSRHLGHKRSLALREYALGLEALDRLADGEPLWRVHEAVFAVLALESEPVDPRL</sequence>
<feature type="domain" description="Polynucleotide kinase-phosphatase ligase" evidence="2">
    <location>
        <begin position="475"/>
        <end position="904"/>
    </location>
</feature>
<dbReference type="GO" id="GO:0016301">
    <property type="term" value="F:kinase activity"/>
    <property type="evidence" value="ECO:0007669"/>
    <property type="project" value="UniProtKB-KW"/>
</dbReference>
<dbReference type="InterPro" id="IPR029052">
    <property type="entry name" value="Metallo-depent_PP-like"/>
</dbReference>
<dbReference type="InterPro" id="IPR041780">
    <property type="entry name" value="MPP_PrpE-like"/>
</dbReference>
<name>A0A345XTK2_9ACTN</name>
<gene>
    <name evidence="3" type="ORF">DVA86_22300</name>
</gene>
<dbReference type="RefSeq" id="WP_208880806.1">
    <property type="nucleotide sequence ID" value="NZ_CP031320.1"/>
</dbReference>
<dbReference type="InterPro" id="IPR032380">
    <property type="entry name" value="PNKP_ligase_dom"/>
</dbReference>
<evidence type="ECO:0000313" key="4">
    <source>
        <dbReference type="Proteomes" id="UP000254425"/>
    </source>
</evidence>
<dbReference type="KEGG" id="sarm:DVA86_22300"/>
<dbReference type="Pfam" id="PF00149">
    <property type="entry name" value="Metallophos"/>
    <property type="match status" value="1"/>
</dbReference>
<dbReference type="PANTHER" id="PTHR42850">
    <property type="entry name" value="METALLOPHOSPHOESTERASE"/>
    <property type="match status" value="1"/>
</dbReference>
<evidence type="ECO:0000259" key="2">
    <source>
        <dbReference type="Pfam" id="PF16542"/>
    </source>
</evidence>
<dbReference type="PANTHER" id="PTHR42850:SF7">
    <property type="entry name" value="BIS(5'-NUCLEOSYL)-TETRAPHOSPHATASE PRPE [ASYMMETRICAL]"/>
    <property type="match status" value="1"/>
</dbReference>
<keyword evidence="3" id="KW-0418">Kinase</keyword>
<protein>
    <submittedName>
        <fullName evidence="3">Polynucleotide kinase-phosphatase</fullName>
    </submittedName>
</protein>
<dbReference type="GO" id="GO:0016791">
    <property type="term" value="F:phosphatase activity"/>
    <property type="evidence" value="ECO:0007669"/>
    <property type="project" value="TreeGrafter"/>
</dbReference>
<dbReference type="InterPro" id="IPR050126">
    <property type="entry name" value="Ap4A_hydrolase"/>
</dbReference>
<keyword evidence="4" id="KW-1185">Reference proteome</keyword>
<dbReference type="Pfam" id="PF16542">
    <property type="entry name" value="PNKP_ligase"/>
    <property type="match status" value="1"/>
</dbReference>
<proteinExistence type="predicted"/>
<dbReference type="NCBIfam" id="TIGR04075">
    <property type="entry name" value="bacter_Pnkp"/>
    <property type="match status" value="1"/>
</dbReference>
<dbReference type="Proteomes" id="UP000254425">
    <property type="component" value="Chromosome"/>
</dbReference>
<organism evidence="3 4">
    <name type="scientific">Streptomyces armeniacus</name>
    <dbReference type="NCBI Taxonomy" id="83291"/>
    <lineage>
        <taxon>Bacteria</taxon>
        <taxon>Bacillati</taxon>
        <taxon>Actinomycetota</taxon>
        <taxon>Actinomycetes</taxon>
        <taxon>Kitasatosporales</taxon>
        <taxon>Streptomycetaceae</taxon>
        <taxon>Streptomyces</taxon>
    </lineage>
</organism>
<dbReference type="GO" id="GO:0005737">
    <property type="term" value="C:cytoplasm"/>
    <property type="evidence" value="ECO:0007669"/>
    <property type="project" value="TreeGrafter"/>
</dbReference>
<evidence type="ECO:0000313" key="3">
    <source>
        <dbReference type="EMBL" id="AXK34968.1"/>
    </source>
</evidence>
<keyword evidence="3" id="KW-0808">Transferase</keyword>
<dbReference type="CDD" id="cd07423">
    <property type="entry name" value="MPP_Prp_like"/>
    <property type="match status" value="1"/>
</dbReference>
<accession>A0A345XTK2</accession>
<dbReference type="EMBL" id="CP031320">
    <property type="protein sequence ID" value="AXK34968.1"/>
    <property type="molecule type" value="Genomic_DNA"/>
</dbReference>
<dbReference type="InterPro" id="IPR027417">
    <property type="entry name" value="P-loop_NTPase"/>
</dbReference>
<dbReference type="AlphaFoldDB" id="A0A345XTK2"/>
<reference evidence="3 4" key="1">
    <citation type="submission" date="2018-07" db="EMBL/GenBank/DDBJ databases">
        <title>Draft genome of the type strain Streptomyces armeniacus ATCC 15676.</title>
        <authorList>
            <person name="Labana P."/>
            <person name="Gosse J.T."/>
            <person name="Boddy C.N."/>
        </authorList>
    </citation>
    <scope>NUCLEOTIDE SEQUENCE [LARGE SCALE GENOMIC DNA]</scope>
    <source>
        <strain evidence="3 4">ATCC 15676</strain>
    </source>
</reference>